<evidence type="ECO:0000256" key="1">
    <source>
        <dbReference type="SAM" id="MobiDB-lite"/>
    </source>
</evidence>
<dbReference type="eggNOG" id="ENOG50333S6">
    <property type="taxonomic scope" value="Bacteria"/>
</dbReference>
<feature type="region of interest" description="Disordered" evidence="1">
    <location>
        <begin position="487"/>
        <end position="556"/>
    </location>
</feature>
<dbReference type="EMBL" id="AATQ01000085">
    <property type="protein sequence ID" value="EAU43488.1"/>
    <property type="molecule type" value="Genomic_DNA"/>
</dbReference>
<organism evidence="2 3">
    <name type="scientific">Salipiger bermudensis (strain DSM 26914 / JCM 13377 / KCTC 12554 / HTCC2601)</name>
    <name type="common">Pelagibaca bermudensis</name>
    <dbReference type="NCBI Taxonomy" id="314265"/>
    <lineage>
        <taxon>Bacteria</taxon>
        <taxon>Pseudomonadati</taxon>
        <taxon>Pseudomonadota</taxon>
        <taxon>Alphaproteobacteria</taxon>
        <taxon>Rhodobacterales</taxon>
        <taxon>Roseobacteraceae</taxon>
        <taxon>Salipiger</taxon>
    </lineage>
</organism>
<evidence type="ECO:0000313" key="3">
    <source>
        <dbReference type="Proteomes" id="UP000006230"/>
    </source>
</evidence>
<sequence length="556" mass="58907">MLGTHHAVEGLLVDEAQVDGLLAQGGAVLVRGLGDLGGVVVADGRRQCRHQHQRFLHQLLDPGLVGLDAHHHVVGEGRGAVAQKLHRLQHVVAHHRVVDVELEVALRACHADGGVVAHDMGADHGQSLGLGRVHLAGHDRGAGLVLRQDQLTKARARAGAQQTDVVGDLEQRRGHGLERAREHHHGVMRGEGFELVGRGDEGQAGDLGHVRGDGLAPALLGVEPGAHGGAALRQLVDVGQAGLDAGDALADLVRVARELLAQGQRRSVLGVGAADLDDVLERVSLGFQRGGELLQPRQQHVARLHGDAHMHGRRESVVRRLAHVAVIVRVDGLFRAHLAAQHLDGTVRDHLVGVHVRLGARAGLPDNEREVVVELAVDHLAGGGDDGVGDLGLHRAVGFVGHGAGLLHHAERADDRHRLLFPADREVHDRALGLRAPVLVCGNLERAEAVGFGAGLGHGNLLWNAVAQSLTPWLGKGKAAYQGIPLTSGSRADPAAGITACGRNRVARPRRHAAHPRDAPGRPRAGSDHPRPRHPRPNPPGSRNAGQTRRTDPRRS</sequence>
<dbReference type="AlphaFoldDB" id="Q0FH14"/>
<dbReference type="Proteomes" id="UP000006230">
    <property type="component" value="Unassembled WGS sequence"/>
</dbReference>
<name>Q0FH14_SALBH</name>
<dbReference type="HOGENOM" id="CLU_036789_0_0_5"/>
<proteinExistence type="predicted"/>
<keyword evidence="3" id="KW-1185">Reference proteome</keyword>
<reference evidence="2 3" key="1">
    <citation type="journal article" date="2010" name="J. Bacteriol.">
        <title>Genome sequences of Pelagibaca bermudensis HTCC2601T and Maritimibacter alkaliphilus HTCC2654T, the type strains of two marine Roseobacter genera.</title>
        <authorList>
            <person name="Thrash J.C."/>
            <person name="Cho J.C."/>
            <person name="Ferriera S."/>
            <person name="Johnson J."/>
            <person name="Vergin K.L."/>
            <person name="Giovannoni S.J."/>
        </authorList>
    </citation>
    <scope>NUCLEOTIDE SEQUENCE [LARGE SCALE GENOMIC DNA]</scope>
    <source>
        <strain evidence="3">DSM 26914 / JCM 13377 / KCTC 12554 / HTCC2601</strain>
    </source>
</reference>
<evidence type="ECO:0000313" key="2">
    <source>
        <dbReference type="EMBL" id="EAU43488.1"/>
    </source>
</evidence>
<feature type="compositionally biased region" description="Basic and acidic residues" evidence="1">
    <location>
        <begin position="515"/>
        <end position="530"/>
    </location>
</feature>
<accession>Q0FH14</accession>
<gene>
    <name evidence="2" type="ORF">R2601_23383</name>
</gene>
<feature type="compositionally biased region" description="Basic residues" evidence="1">
    <location>
        <begin position="505"/>
        <end position="514"/>
    </location>
</feature>
<protein>
    <submittedName>
        <fullName evidence="2">Uncharacterized protein</fullName>
    </submittedName>
</protein>
<comment type="caution">
    <text evidence="2">The sequence shown here is derived from an EMBL/GenBank/DDBJ whole genome shotgun (WGS) entry which is preliminary data.</text>
</comment>